<dbReference type="AlphaFoldDB" id="A0A1Y1XR96"/>
<proteinExistence type="predicted"/>
<evidence type="ECO:0000313" key="2">
    <source>
        <dbReference type="EMBL" id="ORX88289.1"/>
    </source>
</evidence>
<dbReference type="PANTHER" id="PTHR40050">
    <property type="entry name" value="INNER SPORE COAT PROTEIN H"/>
    <property type="match status" value="1"/>
</dbReference>
<dbReference type="Proteomes" id="UP000193944">
    <property type="component" value="Unassembled WGS sequence"/>
</dbReference>
<dbReference type="EMBL" id="MCFG01000001">
    <property type="protein sequence ID" value="ORX88289.1"/>
    <property type="molecule type" value="Genomic_DNA"/>
</dbReference>
<evidence type="ECO:0008006" key="4">
    <source>
        <dbReference type="Google" id="ProtNLM"/>
    </source>
</evidence>
<keyword evidence="3" id="KW-1185">Reference proteome</keyword>
<organism evidence="2 3">
    <name type="scientific">Anaeromyces robustus</name>
    <dbReference type="NCBI Taxonomy" id="1754192"/>
    <lineage>
        <taxon>Eukaryota</taxon>
        <taxon>Fungi</taxon>
        <taxon>Fungi incertae sedis</taxon>
        <taxon>Chytridiomycota</taxon>
        <taxon>Chytridiomycota incertae sedis</taxon>
        <taxon>Neocallimastigomycetes</taxon>
        <taxon>Neocallimastigales</taxon>
        <taxon>Neocallimastigaceae</taxon>
        <taxon>Anaeromyces</taxon>
    </lineage>
</organism>
<evidence type="ECO:0000256" key="1">
    <source>
        <dbReference type="SAM" id="SignalP"/>
    </source>
</evidence>
<protein>
    <recommendedName>
        <fullName evidence="4">Coth-domain-containing protein</fullName>
    </recommendedName>
</protein>
<accession>A0A1Y1XR96</accession>
<dbReference type="PANTHER" id="PTHR40050:SF1">
    <property type="entry name" value="INNER SPORE COAT PROTEIN H"/>
    <property type="match status" value="1"/>
</dbReference>
<sequence length="488" mass="56756">MKVLTISILLLTLVARTFSSYIENLGRDFEIFDNTILNINVKFQNEKYDELIKAIQIDAEKTEVENVQSLTDFEIKNATITFSYGNKIEIFENSTFKTGGMFSRSNKKVGFNLKLSRDFLGRKNFKVRAEFNEYTHMRQKLSYDILNRSGEPSIQAAFSRLTINDKFFGLYTFTDSFKPHMLKNLFKLDSTKDMILYQNKVEGFLFNEAATPYFVDSTAKNSEKGNFEELEKITKLISESKSIEDLEPYIDVDNFLRHLAFDWLFGSFDSLIVTGHNFFLYKRPSDNKWILLYYDLDFTYGHGVEESFGMTSIDLSTFTFEQYNFFNNVLVNSLVLNDNTRFKKVLKEILINCYNPKILNKRIDEIKKLIDPYVKEDFTPIDGVLPGRVNVIGKNETATYELFQESTEKHIDDYNAGLKPFIESIFNVACEEFGFDPKEIQEASDSVIPVSFFNKMDKNKNSKSNTKCFAKNKVIKKLVQKKINKNKY</sequence>
<dbReference type="InterPro" id="IPR014867">
    <property type="entry name" value="Spore_coat_CotH_CotH2/3/7"/>
</dbReference>
<keyword evidence="1" id="KW-0732">Signal</keyword>
<feature type="signal peptide" evidence="1">
    <location>
        <begin position="1"/>
        <end position="19"/>
    </location>
</feature>
<reference evidence="2 3" key="1">
    <citation type="submission" date="2016-08" db="EMBL/GenBank/DDBJ databases">
        <title>A Parts List for Fungal Cellulosomes Revealed by Comparative Genomics.</title>
        <authorList>
            <consortium name="DOE Joint Genome Institute"/>
            <person name="Haitjema C.H."/>
            <person name="Gilmore S.P."/>
            <person name="Henske J.K."/>
            <person name="Solomon K.V."/>
            <person name="De Groot R."/>
            <person name="Kuo A."/>
            <person name="Mondo S.J."/>
            <person name="Salamov A.A."/>
            <person name="Labutti K."/>
            <person name="Zhao Z."/>
            <person name="Chiniquy J."/>
            <person name="Barry K."/>
            <person name="Brewer H.M."/>
            <person name="Purvine S.O."/>
            <person name="Wright A.T."/>
            <person name="Boxma B."/>
            <person name="Van Alen T."/>
            <person name="Hackstein J.H."/>
            <person name="Baker S.E."/>
            <person name="Grigoriev I.V."/>
            <person name="O'Malley M.A."/>
        </authorList>
    </citation>
    <scope>NUCLEOTIDE SEQUENCE [LARGE SCALE GENOMIC DNA]</scope>
    <source>
        <strain evidence="2 3">S4</strain>
    </source>
</reference>
<reference evidence="2 3" key="2">
    <citation type="submission" date="2016-08" db="EMBL/GenBank/DDBJ databases">
        <title>Pervasive Adenine N6-methylation of Active Genes in Fungi.</title>
        <authorList>
            <consortium name="DOE Joint Genome Institute"/>
            <person name="Mondo S.J."/>
            <person name="Dannebaum R.O."/>
            <person name="Kuo R.C."/>
            <person name="Labutti K."/>
            <person name="Haridas S."/>
            <person name="Kuo A."/>
            <person name="Salamov A."/>
            <person name="Ahrendt S.R."/>
            <person name="Lipzen A."/>
            <person name="Sullivan W."/>
            <person name="Andreopoulos W.B."/>
            <person name="Clum A."/>
            <person name="Lindquist E."/>
            <person name="Daum C."/>
            <person name="Ramamoorthy G.K."/>
            <person name="Gryganskyi A."/>
            <person name="Culley D."/>
            <person name="Magnuson J.K."/>
            <person name="James T.Y."/>
            <person name="O'Malley M.A."/>
            <person name="Stajich J.E."/>
            <person name="Spatafora J.W."/>
            <person name="Visel A."/>
            <person name="Grigoriev I.V."/>
        </authorList>
    </citation>
    <scope>NUCLEOTIDE SEQUENCE [LARGE SCALE GENOMIC DNA]</scope>
    <source>
        <strain evidence="2 3">S4</strain>
    </source>
</reference>
<evidence type="ECO:0000313" key="3">
    <source>
        <dbReference type="Proteomes" id="UP000193944"/>
    </source>
</evidence>
<comment type="caution">
    <text evidence="2">The sequence shown here is derived from an EMBL/GenBank/DDBJ whole genome shotgun (WGS) entry which is preliminary data.</text>
</comment>
<gene>
    <name evidence="2" type="ORF">BCR32DRAFT_324078</name>
</gene>
<dbReference type="Pfam" id="PF08757">
    <property type="entry name" value="CotH"/>
    <property type="match status" value="1"/>
</dbReference>
<feature type="chain" id="PRO_5013276919" description="Coth-domain-containing protein" evidence="1">
    <location>
        <begin position="20"/>
        <end position="488"/>
    </location>
</feature>
<dbReference type="OrthoDB" id="2135437at2759"/>
<name>A0A1Y1XR96_9FUNG</name>